<feature type="signal peptide" evidence="1">
    <location>
        <begin position="1"/>
        <end position="25"/>
    </location>
</feature>
<name>A0A4Q1C6B7_9BACT</name>
<keyword evidence="3" id="KW-1185">Reference proteome</keyword>
<feature type="chain" id="PRO_5020386312" evidence="1">
    <location>
        <begin position="26"/>
        <end position="243"/>
    </location>
</feature>
<dbReference type="OrthoDB" id="198216at2"/>
<dbReference type="EMBL" id="SDHX01000001">
    <property type="protein sequence ID" value="RXK54403.1"/>
    <property type="molecule type" value="Genomic_DNA"/>
</dbReference>
<evidence type="ECO:0000313" key="2">
    <source>
        <dbReference type="EMBL" id="RXK54403.1"/>
    </source>
</evidence>
<accession>A0A4Q1C6B7</accession>
<protein>
    <submittedName>
        <fullName evidence="2">DUF3347 domain-containing protein</fullName>
    </submittedName>
</protein>
<evidence type="ECO:0000313" key="3">
    <source>
        <dbReference type="Proteomes" id="UP000290218"/>
    </source>
</evidence>
<dbReference type="RefSeq" id="WP_129045768.1">
    <property type="nucleotide sequence ID" value="NZ_SDHX01000001.1"/>
</dbReference>
<proteinExistence type="predicted"/>
<dbReference type="AlphaFoldDB" id="A0A4Q1C6B7"/>
<sequence>MKPFRSATAIALTSLLLVSTPQLFAQHTGHGSAAAPSTRTEAPPRTEVSAAALQSLAVAMSDASAALAKDDFALYQSLRTSVRNALHDLEDADPKLAATLTTTPADPLPNRGNLTDARKDFVRFSTAVTDVVRSRKIQQSANLRIFECTMAPEIGTGRWLQQEAGAKNPFFGSAMLKCGVELDRKVSARALPPGHPPVEGLTPADYARYAGIKPAAAPSGGCGGCGMSKEAMAAGEPCEHSKK</sequence>
<reference evidence="2 3" key="1">
    <citation type="submission" date="2019-01" db="EMBL/GenBank/DDBJ databases">
        <title>Lacunisphaera sp. strain TWA-58.</title>
        <authorList>
            <person name="Chen W.-M."/>
        </authorList>
    </citation>
    <scope>NUCLEOTIDE SEQUENCE [LARGE SCALE GENOMIC DNA]</scope>
    <source>
        <strain evidence="2 3">TWA-58</strain>
    </source>
</reference>
<keyword evidence="1" id="KW-0732">Signal</keyword>
<organism evidence="2 3">
    <name type="scientific">Oleiharenicola lentus</name>
    <dbReference type="NCBI Taxonomy" id="2508720"/>
    <lineage>
        <taxon>Bacteria</taxon>
        <taxon>Pseudomonadati</taxon>
        <taxon>Verrucomicrobiota</taxon>
        <taxon>Opitutia</taxon>
        <taxon>Opitutales</taxon>
        <taxon>Opitutaceae</taxon>
        <taxon>Oleiharenicola</taxon>
    </lineage>
</organism>
<evidence type="ECO:0000256" key="1">
    <source>
        <dbReference type="SAM" id="SignalP"/>
    </source>
</evidence>
<dbReference type="Proteomes" id="UP000290218">
    <property type="component" value="Unassembled WGS sequence"/>
</dbReference>
<gene>
    <name evidence="2" type="ORF">ESB00_00450</name>
</gene>
<comment type="caution">
    <text evidence="2">The sequence shown here is derived from an EMBL/GenBank/DDBJ whole genome shotgun (WGS) entry which is preliminary data.</text>
</comment>